<evidence type="ECO:0000256" key="1">
    <source>
        <dbReference type="ARBA" id="ARBA00022737"/>
    </source>
</evidence>
<feature type="region of interest" description="Disordered" evidence="4">
    <location>
        <begin position="185"/>
        <end position="231"/>
    </location>
</feature>
<dbReference type="VEuPathDB" id="FungiDB:AeMF1_002005"/>
<proteinExistence type="predicted"/>
<accession>A0A6G0WXL2</accession>
<keyword evidence="1" id="KW-0677">Repeat</keyword>
<dbReference type="EMBL" id="VJMJ01000135">
    <property type="protein sequence ID" value="KAF0732319.1"/>
    <property type="molecule type" value="Genomic_DNA"/>
</dbReference>
<feature type="repeat" description="ANK" evidence="3">
    <location>
        <begin position="47"/>
        <end position="79"/>
    </location>
</feature>
<feature type="repeat" description="ANK" evidence="3">
    <location>
        <begin position="14"/>
        <end position="46"/>
    </location>
</feature>
<dbReference type="SMART" id="SM00248">
    <property type="entry name" value="ANK"/>
    <property type="match status" value="3"/>
</dbReference>
<name>A0A6G0WXL2_9STRA</name>
<dbReference type="AlphaFoldDB" id="A0A6G0WXL2"/>
<organism evidence="5 6">
    <name type="scientific">Aphanomyces euteiches</name>
    <dbReference type="NCBI Taxonomy" id="100861"/>
    <lineage>
        <taxon>Eukaryota</taxon>
        <taxon>Sar</taxon>
        <taxon>Stramenopiles</taxon>
        <taxon>Oomycota</taxon>
        <taxon>Saprolegniomycetes</taxon>
        <taxon>Saprolegniales</taxon>
        <taxon>Verrucalvaceae</taxon>
        <taxon>Aphanomyces</taxon>
    </lineage>
</organism>
<comment type="caution">
    <text evidence="5">The sequence shown here is derived from an EMBL/GenBank/DDBJ whole genome shotgun (WGS) entry which is preliminary data.</text>
</comment>
<evidence type="ECO:0000313" key="5">
    <source>
        <dbReference type="EMBL" id="KAF0732319.1"/>
    </source>
</evidence>
<evidence type="ECO:0000256" key="2">
    <source>
        <dbReference type="ARBA" id="ARBA00023043"/>
    </source>
</evidence>
<dbReference type="Gene3D" id="1.25.40.20">
    <property type="entry name" value="Ankyrin repeat-containing domain"/>
    <property type="match status" value="1"/>
</dbReference>
<dbReference type="Proteomes" id="UP000481153">
    <property type="component" value="Unassembled WGS sequence"/>
</dbReference>
<reference evidence="5 6" key="1">
    <citation type="submission" date="2019-07" db="EMBL/GenBank/DDBJ databases">
        <title>Genomics analysis of Aphanomyces spp. identifies a new class of oomycete effector associated with host adaptation.</title>
        <authorList>
            <person name="Gaulin E."/>
        </authorList>
    </citation>
    <scope>NUCLEOTIDE SEQUENCE [LARGE SCALE GENOMIC DNA]</scope>
    <source>
        <strain evidence="5 6">ATCC 201684</strain>
    </source>
</reference>
<dbReference type="Pfam" id="PF00023">
    <property type="entry name" value="Ank"/>
    <property type="match status" value="1"/>
</dbReference>
<feature type="repeat" description="ANK" evidence="3">
    <location>
        <begin position="81"/>
        <end position="113"/>
    </location>
</feature>
<dbReference type="InterPro" id="IPR036770">
    <property type="entry name" value="Ankyrin_rpt-contain_sf"/>
</dbReference>
<sequence length="231" mass="25043">MDRVNQEAEGGVVYSHVQFAEAAANGSKTMVEFLLDNGADIDAPGKDGTTPLCAAALWGNESMVKFLLERGARVSARNEGTGWTALHAAAFQEHGKVVRVLLEANADPYLRDVEGRTPCDYASISEAIWAFFAARGCEKSLKSDLIDKGIIRKVENQAEESSYDTPVAEYSRPGSSYQRVQINPLAPSKRSDTLKSRDGSPRTFIDPLAAPEANSKLPLTSRRPSLNGLDL</sequence>
<evidence type="ECO:0000313" key="6">
    <source>
        <dbReference type="Proteomes" id="UP000481153"/>
    </source>
</evidence>
<dbReference type="PANTHER" id="PTHR24171:SF10">
    <property type="entry name" value="ANKYRIN REPEAT DOMAIN-CONTAINING PROTEIN 29-LIKE"/>
    <property type="match status" value="1"/>
</dbReference>
<protein>
    <submittedName>
        <fullName evidence="5">Uncharacterized protein</fullName>
    </submittedName>
</protein>
<gene>
    <name evidence="5" type="ORF">Ae201684_010608</name>
</gene>
<evidence type="ECO:0000256" key="4">
    <source>
        <dbReference type="SAM" id="MobiDB-lite"/>
    </source>
</evidence>
<evidence type="ECO:0000256" key="3">
    <source>
        <dbReference type="PROSITE-ProRule" id="PRU00023"/>
    </source>
</evidence>
<keyword evidence="2 3" id="KW-0040">ANK repeat</keyword>
<dbReference type="Pfam" id="PF12796">
    <property type="entry name" value="Ank_2"/>
    <property type="match status" value="1"/>
</dbReference>
<dbReference type="InterPro" id="IPR002110">
    <property type="entry name" value="Ankyrin_rpt"/>
</dbReference>
<dbReference type="PANTHER" id="PTHR24171">
    <property type="entry name" value="ANKYRIN REPEAT DOMAIN-CONTAINING PROTEIN 39-RELATED"/>
    <property type="match status" value="1"/>
</dbReference>
<dbReference type="SUPFAM" id="SSF48403">
    <property type="entry name" value="Ankyrin repeat"/>
    <property type="match status" value="1"/>
</dbReference>
<dbReference type="PROSITE" id="PS50088">
    <property type="entry name" value="ANK_REPEAT"/>
    <property type="match status" value="3"/>
</dbReference>
<feature type="compositionally biased region" description="Basic and acidic residues" evidence="4">
    <location>
        <begin position="189"/>
        <end position="200"/>
    </location>
</feature>
<keyword evidence="6" id="KW-1185">Reference proteome</keyword>
<dbReference type="PROSITE" id="PS50297">
    <property type="entry name" value="ANK_REP_REGION"/>
    <property type="match status" value="2"/>
</dbReference>